<comment type="similarity">
    <text evidence="7">Belongs to the glycosyltransferase 87 family.</text>
</comment>
<keyword evidence="11" id="KW-1185">Reference proteome</keyword>
<evidence type="ECO:0000256" key="6">
    <source>
        <dbReference type="ARBA" id="ARBA00023136"/>
    </source>
</evidence>
<name>A0ABP5HTQ4_9ACTN</name>
<evidence type="ECO:0000256" key="8">
    <source>
        <dbReference type="SAM" id="MobiDB-lite"/>
    </source>
</evidence>
<evidence type="ECO:0000256" key="9">
    <source>
        <dbReference type="SAM" id="Phobius"/>
    </source>
</evidence>
<feature type="transmembrane region" description="Helical" evidence="9">
    <location>
        <begin position="165"/>
        <end position="183"/>
    </location>
</feature>
<feature type="region of interest" description="Disordered" evidence="8">
    <location>
        <begin position="399"/>
        <end position="428"/>
    </location>
</feature>
<feature type="transmembrane region" description="Helical" evidence="9">
    <location>
        <begin position="358"/>
        <end position="380"/>
    </location>
</feature>
<keyword evidence="2" id="KW-1003">Cell membrane</keyword>
<dbReference type="Pfam" id="PF09594">
    <property type="entry name" value="GT87"/>
    <property type="match status" value="1"/>
</dbReference>
<gene>
    <name evidence="10" type="ORF">GCM10009801_41550</name>
</gene>
<feature type="region of interest" description="Disordered" evidence="8">
    <location>
        <begin position="1"/>
        <end position="30"/>
    </location>
</feature>
<evidence type="ECO:0000256" key="1">
    <source>
        <dbReference type="ARBA" id="ARBA00004651"/>
    </source>
</evidence>
<dbReference type="InterPro" id="IPR018584">
    <property type="entry name" value="GT87"/>
</dbReference>
<proteinExistence type="inferred from homology"/>
<dbReference type="EMBL" id="BAAAPE010000011">
    <property type="protein sequence ID" value="GAA2082074.1"/>
    <property type="molecule type" value="Genomic_DNA"/>
</dbReference>
<feature type="transmembrane region" description="Helical" evidence="9">
    <location>
        <begin position="268"/>
        <end position="286"/>
    </location>
</feature>
<evidence type="ECO:0000313" key="10">
    <source>
        <dbReference type="EMBL" id="GAA2082074.1"/>
    </source>
</evidence>
<feature type="transmembrane region" description="Helical" evidence="9">
    <location>
        <begin position="324"/>
        <end position="346"/>
    </location>
</feature>
<keyword evidence="4 9" id="KW-0812">Transmembrane</keyword>
<feature type="transmembrane region" description="Helical" evidence="9">
    <location>
        <begin position="59"/>
        <end position="77"/>
    </location>
</feature>
<feature type="transmembrane region" description="Helical" evidence="9">
    <location>
        <begin position="34"/>
        <end position="53"/>
    </location>
</feature>
<evidence type="ECO:0000256" key="2">
    <source>
        <dbReference type="ARBA" id="ARBA00022475"/>
    </source>
</evidence>
<comment type="subcellular location">
    <subcellularLocation>
        <location evidence="1">Cell membrane</location>
        <topology evidence="1">Multi-pass membrane protein</topology>
    </subcellularLocation>
</comment>
<feature type="transmembrane region" description="Helical" evidence="9">
    <location>
        <begin position="84"/>
        <end position="103"/>
    </location>
</feature>
<organism evidence="10 11">
    <name type="scientific">Streptomyces albiaxialis</name>
    <dbReference type="NCBI Taxonomy" id="329523"/>
    <lineage>
        <taxon>Bacteria</taxon>
        <taxon>Bacillati</taxon>
        <taxon>Actinomycetota</taxon>
        <taxon>Actinomycetes</taxon>
        <taxon>Kitasatosporales</taxon>
        <taxon>Streptomycetaceae</taxon>
        <taxon>Streptomyces</taxon>
    </lineage>
</organism>
<feature type="compositionally biased region" description="Low complexity" evidence="8">
    <location>
        <begin position="11"/>
        <end position="23"/>
    </location>
</feature>
<keyword evidence="5 9" id="KW-1133">Transmembrane helix</keyword>
<dbReference type="Proteomes" id="UP001500016">
    <property type="component" value="Unassembled WGS sequence"/>
</dbReference>
<evidence type="ECO:0000256" key="3">
    <source>
        <dbReference type="ARBA" id="ARBA00022679"/>
    </source>
</evidence>
<feature type="transmembrane region" description="Helical" evidence="9">
    <location>
        <begin position="235"/>
        <end position="256"/>
    </location>
</feature>
<evidence type="ECO:0000256" key="7">
    <source>
        <dbReference type="ARBA" id="ARBA00024033"/>
    </source>
</evidence>
<sequence length="428" mass="43099">MISALPGGSLDPVSDSSHSNDSSESPDRTPWKPVLLHAAFAAFAGLTALVTSLPPHRVWGTFAACAYGAAALVLALAPRVPRRAVAAGVFGGAALLPLAVLAATGSAQEEVGVVQRAGARLLAHGTPYLGPDELAGEEYGAYNPYLPGMALFGVPHRLLGVDARWAFALVALAALAVALRAGAGARSGAFALLAGSPLLAQPLVTGGDDLPVVGLVCLGLALAGRDRAARAGLVLALAGTLKATAWPALVVGLVLVAARGGPRAALRYGTRVVPVLAAGVLLPALADPGGFVANTVRYPLGLADAASPAAAPLPGTFLAGLGPYGHATAVALLAAAALAVGGSLVVRPPRDARAAQLRLALGLLAAMTLMPASRFGYLAYPAVLALCARCDLWRNDHAPHTDRHERLPAAPGRHRDIRARDGAPVPAG</sequence>
<reference evidence="11" key="1">
    <citation type="journal article" date="2019" name="Int. J. Syst. Evol. Microbiol.">
        <title>The Global Catalogue of Microorganisms (GCM) 10K type strain sequencing project: providing services to taxonomists for standard genome sequencing and annotation.</title>
        <authorList>
            <consortium name="The Broad Institute Genomics Platform"/>
            <consortium name="The Broad Institute Genome Sequencing Center for Infectious Disease"/>
            <person name="Wu L."/>
            <person name="Ma J."/>
        </authorList>
    </citation>
    <scope>NUCLEOTIDE SEQUENCE [LARGE SCALE GENOMIC DNA]</scope>
    <source>
        <strain evidence="11">JCM 15478</strain>
    </source>
</reference>
<comment type="caution">
    <text evidence="10">The sequence shown here is derived from an EMBL/GenBank/DDBJ whole genome shotgun (WGS) entry which is preliminary data.</text>
</comment>
<keyword evidence="6 9" id="KW-0472">Membrane</keyword>
<keyword evidence="3" id="KW-0808">Transferase</keyword>
<protein>
    <submittedName>
        <fullName evidence="10">Glycosyltransferase 87 family protein</fullName>
    </submittedName>
</protein>
<evidence type="ECO:0000256" key="4">
    <source>
        <dbReference type="ARBA" id="ARBA00022692"/>
    </source>
</evidence>
<evidence type="ECO:0000256" key="5">
    <source>
        <dbReference type="ARBA" id="ARBA00022989"/>
    </source>
</evidence>
<evidence type="ECO:0000313" key="11">
    <source>
        <dbReference type="Proteomes" id="UP001500016"/>
    </source>
</evidence>
<accession>A0ABP5HTQ4</accession>